<feature type="transmembrane region" description="Helical" evidence="5">
    <location>
        <begin position="7"/>
        <end position="27"/>
    </location>
</feature>
<dbReference type="PANTHER" id="PTHR36917">
    <property type="entry name" value="INTRACELLULAR SEPTATION PROTEIN A-RELATED"/>
    <property type="match status" value="1"/>
</dbReference>
<evidence type="ECO:0000256" key="2">
    <source>
        <dbReference type="ARBA" id="ARBA00022692"/>
    </source>
</evidence>
<keyword evidence="7" id="KW-1185">Reference proteome</keyword>
<dbReference type="PANTHER" id="PTHR36917:SF1">
    <property type="entry name" value="INNER MEMBRANE-SPANNING PROTEIN YCIB"/>
    <property type="match status" value="1"/>
</dbReference>
<feature type="transmembrane region" description="Helical" evidence="5">
    <location>
        <begin position="75"/>
        <end position="94"/>
    </location>
</feature>
<organism evidence="6 7">
    <name type="scientific">Acidihalobacter ferrooxydans</name>
    <dbReference type="NCBI Taxonomy" id="1765967"/>
    <lineage>
        <taxon>Bacteria</taxon>
        <taxon>Pseudomonadati</taxon>
        <taxon>Pseudomonadota</taxon>
        <taxon>Gammaproteobacteria</taxon>
        <taxon>Chromatiales</taxon>
        <taxon>Ectothiorhodospiraceae</taxon>
        <taxon>Acidihalobacter</taxon>
    </lineage>
</organism>
<gene>
    <name evidence="5" type="primary">yciB</name>
    <name evidence="6" type="ORF">BW247_07005</name>
</gene>
<dbReference type="Pfam" id="PF04279">
    <property type="entry name" value="IspA"/>
    <property type="match status" value="1"/>
</dbReference>
<evidence type="ECO:0000256" key="1">
    <source>
        <dbReference type="ARBA" id="ARBA00022475"/>
    </source>
</evidence>
<feature type="transmembrane region" description="Helical" evidence="5">
    <location>
        <begin position="147"/>
        <end position="165"/>
    </location>
</feature>
<feature type="transmembrane region" description="Helical" evidence="5">
    <location>
        <begin position="47"/>
        <end position="68"/>
    </location>
</feature>
<dbReference type="AlphaFoldDB" id="A0A1P8UGA1"/>
<evidence type="ECO:0000313" key="6">
    <source>
        <dbReference type="EMBL" id="APZ42872.1"/>
    </source>
</evidence>
<feature type="transmembrane region" description="Helical" evidence="5">
    <location>
        <begin position="106"/>
        <end position="126"/>
    </location>
</feature>
<dbReference type="STRING" id="1765967.BW247_07005"/>
<comment type="function">
    <text evidence="5">Plays a role in cell envelope biogenesis, maintenance of cell envelope integrity and membrane homeostasis.</text>
</comment>
<dbReference type="InterPro" id="IPR006008">
    <property type="entry name" value="YciB"/>
</dbReference>
<keyword evidence="3 5" id="KW-1133">Transmembrane helix</keyword>
<dbReference type="OrthoDB" id="9788219at2"/>
<evidence type="ECO:0000256" key="5">
    <source>
        <dbReference type="HAMAP-Rule" id="MF_00189"/>
    </source>
</evidence>
<dbReference type="KEGG" id="afy:BW247_07005"/>
<dbReference type="NCBIfam" id="NF001325">
    <property type="entry name" value="PRK00259.1-3"/>
    <property type="match status" value="1"/>
</dbReference>
<dbReference type="RefSeq" id="WP_076836520.1">
    <property type="nucleotide sequence ID" value="NZ_CP019434.1"/>
</dbReference>
<dbReference type="GO" id="GO:0005886">
    <property type="term" value="C:plasma membrane"/>
    <property type="evidence" value="ECO:0007669"/>
    <property type="project" value="UniProtKB-SubCell"/>
</dbReference>
<evidence type="ECO:0000313" key="7">
    <source>
        <dbReference type="Proteomes" id="UP000243807"/>
    </source>
</evidence>
<keyword evidence="2 5" id="KW-0812">Transmembrane</keyword>
<reference evidence="6 7" key="1">
    <citation type="submission" date="2017-01" db="EMBL/GenBank/DDBJ databases">
        <title>Draft sequence of Acidihalobacter ferrooxidans strain DSM 14175 (strain V8).</title>
        <authorList>
            <person name="Khaleque H.N."/>
            <person name="Ramsay J.P."/>
            <person name="Murphy R.J.T."/>
            <person name="Kaksonen A.H."/>
            <person name="Boxall N.J."/>
            <person name="Watkin E.L.J."/>
        </authorList>
    </citation>
    <scope>NUCLEOTIDE SEQUENCE [LARGE SCALE GENOMIC DNA]</scope>
    <source>
        <strain evidence="6 7">V8</strain>
    </source>
</reference>
<protein>
    <recommendedName>
        <fullName evidence="5">Inner membrane-spanning protein YciB</fullName>
    </recommendedName>
</protein>
<keyword evidence="5" id="KW-0997">Cell inner membrane</keyword>
<accession>A0A1P8UGA1</accession>
<proteinExistence type="inferred from homology"/>
<comment type="subcellular location">
    <subcellularLocation>
        <location evidence="5">Cell inner membrane</location>
        <topology evidence="5">Multi-pass membrane protein</topology>
    </subcellularLocation>
</comment>
<dbReference type="EMBL" id="CP019434">
    <property type="protein sequence ID" value="APZ42872.1"/>
    <property type="molecule type" value="Genomic_DNA"/>
</dbReference>
<evidence type="ECO:0000256" key="3">
    <source>
        <dbReference type="ARBA" id="ARBA00022989"/>
    </source>
</evidence>
<dbReference type="Proteomes" id="UP000243807">
    <property type="component" value="Chromosome"/>
</dbReference>
<dbReference type="HAMAP" id="MF_00189">
    <property type="entry name" value="YciB"/>
    <property type="match status" value="1"/>
</dbReference>
<comment type="similarity">
    <text evidence="5">Belongs to the YciB family.</text>
</comment>
<keyword evidence="4 5" id="KW-0472">Membrane</keyword>
<feature type="transmembrane region" description="Helical" evidence="5">
    <location>
        <begin position="177"/>
        <end position="196"/>
    </location>
</feature>
<name>A0A1P8UGA1_9GAMM</name>
<keyword evidence="1 5" id="KW-1003">Cell membrane</keyword>
<evidence type="ECO:0000256" key="4">
    <source>
        <dbReference type="ARBA" id="ARBA00023136"/>
    </source>
</evidence>
<sequence length="208" mass="23758">MKLLYDFFPVILFFVVYKFYGAIPPDAIHAINPLLPLTLVPGQHSDAIFLATAVAIVASFLQVGFYWVRHRRAETMHLVSLALITLFGGATLVLHNPEFIKWKPTAINWLFGIAFLGSQFIGRKTLVERIMSHAITVPHSIWRRLNIGWVVFFFVSGALNIWVAYQFSQEIWVDFKLFGLLGLSVVFIIAQAFYLARFMQEPPTKEEP</sequence>